<evidence type="ECO:0000256" key="2">
    <source>
        <dbReference type="ARBA" id="ARBA00022793"/>
    </source>
</evidence>
<evidence type="ECO:0000313" key="7">
    <source>
        <dbReference type="Proteomes" id="UP000779900"/>
    </source>
</evidence>
<dbReference type="EMBL" id="VGIR01000077">
    <property type="protein sequence ID" value="MBM3332339.1"/>
    <property type="molecule type" value="Genomic_DNA"/>
</dbReference>
<dbReference type="AlphaFoldDB" id="A0A938BTW5"/>
<comment type="caution">
    <text evidence="6">The sequence shown here is derived from an EMBL/GenBank/DDBJ whole genome shotgun (WGS) entry which is preliminary data.</text>
</comment>
<evidence type="ECO:0000256" key="3">
    <source>
        <dbReference type="ARBA" id="ARBA00023027"/>
    </source>
</evidence>
<dbReference type="PANTHER" id="PTHR43078">
    <property type="entry name" value="UDP-GLUCURONIC ACID DECARBOXYLASE-RELATED"/>
    <property type="match status" value="1"/>
</dbReference>
<dbReference type="PANTHER" id="PTHR43078:SF6">
    <property type="entry name" value="UDP-GLUCURONIC ACID DECARBOXYLASE 1"/>
    <property type="match status" value="1"/>
</dbReference>
<accession>A0A938BTW5</accession>
<evidence type="ECO:0000256" key="4">
    <source>
        <dbReference type="ARBA" id="ARBA00023239"/>
    </source>
</evidence>
<dbReference type="SUPFAM" id="SSF51735">
    <property type="entry name" value="NAD(P)-binding Rossmann-fold domains"/>
    <property type="match status" value="1"/>
</dbReference>
<sequence length="345" mass="37310">MSALPPLPARDLDHVLDKTAGLWPELRGKRLFVTGGTGFFGRWLLESFTAASDRFDLGASAVVLSRDPSAFAAKMPHVAGHKSVGLTAGDMSSCETEGEQFNYVIHAAVEPLPVTAGDPYELFERNVVGTKHILELAGRCGARSLFISSGAVYGRQPPELTHVPEEYPGAPDTLDPLTTYGQAKRASEFLCAAFGRKHGLEVIIARCFAFVGPHLPLDAHYAIGNFIRDALRGGPIQVAGDGTPRRSYLYAADLAVWLWTILFRGGSGRAYNVGSDADLSIRELADEVRGVVTPLAQVTVARQPETGKPAERYVPDIARARNEIGLDVWISLPDAIARTANWYRG</sequence>
<keyword evidence="2" id="KW-0210">Decarboxylase</keyword>
<dbReference type="GO" id="GO:0048040">
    <property type="term" value="F:UDP-glucuronate decarboxylase activity"/>
    <property type="evidence" value="ECO:0007669"/>
    <property type="project" value="TreeGrafter"/>
</dbReference>
<proteinExistence type="predicted"/>
<reference evidence="6" key="1">
    <citation type="submission" date="2019-03" db="EMBL/GenBank/DDBJ databases">
        <title>Lake Tanganyika Metagenome-Assembled Genomes (MAGs).</title>
        <authorList>
            <person name="Tran P."/>
        </authorList>
    </citation>
    <scope>NUCLEOTIDE SEQUENCE</scope>
    <source>
        <strain evidence="6">K_DeepCast_150m_m2_040</strain>
    </source>
</reference>
<dbReference type="Gene3D" id="3.40.50.720">
    <property type="entry name" value="NAD(P)-binding Rossmann-like Domain"/>
    <property type="match status" value="1"/>
</dbReference>
<keyword evidence="4" id="KW-0456">Lyase</keyword>
<dbReference type="GO" id="GO:0042732">
    <property type="term" value="P:D-xylose metabolic process"/>
    <property type="evidence" value="ECO:0007669"/>
    <property type="project" value="InterPro"/>
</dbReference>
<dbReference type="GO" id="GO:0070403">
    <property type="term" value="F:NAD+ binding"/>
    <property type="evidence" value="ECO:0007669"/>
    <property type="project" value="InterPro"/>
</dbReference>
<evidence type="ECO:0000259" key="5">
    <source>
        <dbReference type="Pfam" id="PF01370"/>
    </source>
</evidence>
<dbReference type="InterPro" id="IPR001509">
    <property type="entry name" value="Epimerase_deHydtase"/>
</dbReference>
<name>A0A938BTW5_UNCW3</name>
<dbReference type="InterPro" id="IPR044516">
    <property type="entry name" value="UXS-like"/>
</dbReference>
<dbReference type="Proteomes" id="UP000779900">
    <property type="component" value="Unassembled WGS sequence"/>
</dbReference>
<evidence type="ECO:0000256" key="1">
    <source>
        <dbReference type="ARBA" id="ARBA00001911"/>
    </source>
</evidence>
<comment type="cofactor">
    <cofactor evidence="1">
        <name>NAD(+)</name>
        <dbReference type="ChEBI" id="CHEBI:57540"/>
    </cofactor>
</comment>
<dbReference type="GO" id="GO:0005737">
    <property type="term" value="C:cytoplasm"/>
    <property type="evidence" value="ECO:0007669"/>
    <property type="project" value="TreeGrafter"/>
</dbReference>
<dbReference type="Pfam" id="PF01370">
    <property type="entry name" value="Epimerase"/>
    <property type="match status" value="1"/>
</dbReference>
<evidence type="ECO:0000313" key="6">
    <source>
        <dbReference type="EMBL" id="MBM3332339.1"/>
    </source>
</evidence>
<keyword evidence="3" id="KW-0520">NAD</keyword>
<organism evidence="6 7">
    <name type="scientific">candidate division WOR-3 bacterium</name>
    <dbReference type="NCBI Taxonomy" id="2052148"/>
    <lineage>
        <taxon>Bacteria</taxon>
        <taxon>Bacteria division WOR-3</taxon>
    </lineage>
</organism>
<protein>
    <submittedName>
        <fullName evidence="6">NAD-dependent epimerase/dehydratase family protein</fullName>
    </submittedName>
</protein>
<dbReference type="InterPro" id="IPR036291">
    <property type="entry name" value="NAD(P)-bd_dom_sf"/>
</dbReference>
<feature type="domain" description="NAD-dependent epimerase/dehydratase" evidence="5">
    <location>
        <begin position="32"/>
        <end position="274"/>
    </location>
</feature>
<gene>
    <name evidence="6" type="ORF">FJY68_10925</name>
</gene>